<accession>A0A4C1W242</accession>
<evidence type="ECO:0000313" key="2">
    <source>
        <dbReference type="EMBL" id="GBP45131.1"/>
    </source>
</evidence>
<sequence>MKNEDQTKSIESCLPDALQGGDQSGSLIAHVHPGGRRPARTHLNNVRGNSTCAALAAARSPPHARARTHRAATQSTPRANILSDILVSVHFSIKTLPAKESPLRALRGSRARPHTATLSAT</sequence>
<name>A0A4C1W242_EUMVA</name>
<comment type="caution">
    <text evidence="2">The sequence shown here is derived from an EMBL/GenBank/DDBJ whole genome shotgun (WGS) entry which is preliminary data.</text>
</comment>
<feature type="region of interest" description="Disordered" evidence="1">
    <location>
        <begin position="1"/>
        <end position="44"/>
    </location>
</feature>
<dbReference type="AlphaFoldDB" id="A0A4C1W242"/>
<gene>
    <name evidence="2" type="ORF">EVAR_33236_1</name>
</gene>
<proteinExistence type="predicted"/>
<reference evidence="2 3" key="1">
    <citation type="journal article" date="2019" name="Commun. Biol.">
        <title>The bagworm genome reveals a unique fibroin gene that provides high tensile strength.</title>
        <authorList>
            <person name="Kono N."/>
            <person name="Nakamura H."/>
            <person name="Ohtoshi R."/>
            <person name="Tomita M."/>
            <person name="Numata K."/>
            <person name="Arakawa K."/>
        </authorList>
    </citation>
    <scope>NUCLEOTIDE SEQUENCE [LARGE SCALE GENOMIC DNA]</scope>
</reference>
<organism evidence="2 3">
    <name type="scientific">Eumeta variegata</name>
    <name type="common">Bagworm moth</name>
    <name type="synonym">Eumeta japonica</name>
    <dbReference type="NCBI Taxonomy" id="151549"/>
    <lineage>
        <taxon>Eukaryota</taxon>
        <taxon>Metazoa</taxon>
        <taxon>Ecdysozoa</taxon>
        <taxon>Arthropoda</taxon>
        <taxon>Hexapoda</taxon>
        <taxon>Insecta</taxon>
        <taxon>Pterygota</taxon>
        <taxon>Neoptera</taxon>
        <taxon>Endopterygota</taxon>
        <taxon>Lepidoptera</taxon>
        <taxon>Glossata</taxon>
        <taxon>Ditrysia</taxon>
        <taxon>Tineoidea</taxon>
        <taxon>Psychidae</taxon>
        <taxon>Oiketicinae</taxon>
        <taxon>Eumeta</taxon>
    </lineage>
</organism>
<dbReference type="Proteomes" id="UP000299102">
    <property type="component" value="Unassembled WGS sequence"/>
</dbReference>
<evidence type="ECO:0000256" key="1">
    <source>
        <dbReference type="SAM" id="MobiDB-lite"/>
    </source>
</evidence>
<evidence type="ECO:0000313" key="3">
    <source>
        <dbReference type="Proteomes" id="UP000299102"/>
    </source>
</evidence>
<keyword evidence="3" id="KW-1185">Reference proteome</keyword>
<dbReference type="EMBL" id="BGZK01000464">
    <property type="protein sequence ID" value="GBP45131.1"/>
    <property type="molecule type" value="Genomic_DNA"/>
</dbReference>
<protein>
    <submittedName>
        <fullName evidence="2">Uncharacterized protein</fullName>
    </submittedName>
</protein>